<protein>
    <submittedName>
        <fullName evidence="1">Toxin HigB-2</fullName>
    </submittedName>
</protein>
<keyword evidence="2" id="KW-1185">Reference proteome</keyword>
<evidence type="ECO:0000313" key="2">
    <source>
        <dbReference type="Proteomes" id="UP000324233"/>
    </source>
</evidence>
<dbReference type="RefSeq" id="WP_148597594.1">
    <property type="nucleotide sequence ID" value="NZ_CP042997.1"/>
</dbReference>
<evidence type="ECO:0000313" key="1">
    <source>
        <dbReference type="EMBL" id="QEH38117.1"/>
    </source>
</evidence>
<dbReference type="AlphaFoldDB" id="A0A5B9WC65"/>
<dbReference type="InterPro" id="IPR009387">
    <property type="entry name" value="HigB-2"/>
</dbReference>
<sequence length="105" mass="11859">MRFIETSIFTRVIGGLLDDEGFRALQLALLLAPRAGSVIPGSGGLRKMRWASGGGGKRGGCRVIYHWHEPSETYYLLYAYRKNEQEDLTGEQIQALGRIVREEFR</sequence>
<dbReference type="OrthoDB" id="197283at2"/>
<accession>A0A5B9WC65</accession>
<dbReference type="Proteomes" id="UP000324233">
    <property type="component" value="Chromosome"/>
</dbReference>
<dbReference type="PIRSF" id="PIRSF039032">
    <property type="entry name" value="HigB-2"/>
    <property type="match status" value="1"/>
</dbReference>
<dbReference type="EMBL" id="CP042997">
    <property type="protein sequence ID" value="QEH38117.1"/>
    <property type="molecule type" value="Genomic_DNA"/>
</dbReference>
<dbReference type="KEGG" id="agv:OJF2_67150"/>
<name>A0A5B9WC65_9BACT</name>
<proteinExistence type="predicted"/>
<reference evidence="1 2" key="1">
    <citation type="submission" date="2019-08" db="EMBL/GenBank/DDBJ databases">
        <title>Deep-cultivation of Planctomycetes and their phenomic and genomic characterization uncovers novel biology.</title>
        <authorList>
            <person name="Wiegand S."/>
            <person name="Jogler M."/>
            <person name="Boedeker C."/>
            <person name="Pinto D."/>
            <person name="Vollmers J."/>
            <person name="Rivas-Marin E."/>
            <person name="Kohn T."/>
            <person name="Peeters S.H."/>
            <person name="Heuer A."/>
            <person name="Rast P."/>
            <person name="Oberbeckmann S."/>
            <person name="Bunk B."/>
            <person name="Jeske O."/>
            <person name="Meyerdierks A."/>
            <person name="Storesund J.E."/>
            <person name="Kallscheuer N."/>
            <person name="Luecker S."/>
            <person name="Lage O.M."/>
            <person name="Pohl T."/>
            <person name="Merkel B.J."/>
            <person name="Hornburger P."/>
            <person name="Mueller R.-W."/>
            <person name="Bruemmer F."/>
            <person name="Labrenz M."/>
            <person name="Spormann A.M."/>
            <person name="Op den Camp H."/>
            <person name="Overmann J."/>
            <person name="Amann R."/>
            <person name="Jetten M.S.M."/>
            <person name="Mascher T."/>
            <person name="Medema M.H."/>
            <person name="Devos D.P."/>
            <person name="Kaster A.-K."/>
            <person name="Ovreas L."/>
            <person name="Rohde M."/>
            <person name="Galperin M.Y."/>
            <person name="Jogler C."/>
        </authorList>
    </citation>
    <scope>NUCLEOTIDE SEQUENCE [LARGE SCALE GENOMIC DNA]</scope>
    <source>
        <strain evidence="1 2">OJF2</strain>
    </source>
</reference>
<organism evidence="1 2">
    <name type="scientific">Aquisphaera giovannonii</name>
    <dbReference type="NCBI Taxonomy" id="406548"/>
    <lineage>
        <taxon>Bacteria</taxon>
        <taxon>Pseudomonadati</taxon>
        <taxon>Planctomycetota</taxon>
        <taxon>Planctomycetia</taxon>
        <taxon>Isosphaerales</taxon>
        <taxon>Isosphaeraceae</taxon>
        <taxon>Aquisphaera</taxon>
    </lineage>
</organism>
<gene>
    <name evidence="1" type="primary">higB-2_4</name>
    <name evidence="1" type="ORF">OJF2_67150</name>
</gene>